<comment type="caution">
    <text evidence="2">The sequence shown here is derived from an EMBL/GenBank/DDBJ whole genome shotgun (WGS) entry which is preliminary data.</text>
</comment>
<dbReference type="InterPro" id="IPR020483">
    <property type="entry name" value="Uncharacterised_YgbA"/>
</dbReference>
<keyword evidence="3" id="KW-1185">Reference proteome</keyword>
<dbReference type="OrthoDB" id="5344095at2"/>
<evidence type="ECO:0000313" key="3">
    <source>
        <dbReference type="Proteomes" id="UP000195781"/>
    </source>
</evidence>
<organism evidence="2 3">
    <name type="scientific">[Collinsella] massiliensis</name>
    <dbReference type="NCBI Taxonomy" id="1232426"/>
    <lineage>
        <taxon>Bacteria</taxon>
        <taxon>Bacillati</taxon>
        <taxon>Actinomycetota</taxon>
        <taxon>Coriobacteriia</taxon>
        <taxon>Coriobacteriales</taxon>
        <taxon>Coriobacteriaceae</taxon>
        <taxon>Enorma</taxon>
    </lineage>
</organism>
<feature type="region of interest" description="Disordered" evidence="1">
    <location>
        <begin position="1"/>
        <end position="20"/>
    </location>
</feature>
<evidence type="ECO:0000313" key="2">
    <source>
        <dbReference type="EMBL" id="OUN88798.1"/>
    </source>
</evidence>
<dbReference type="Pfam" id="PF11756">
    <property type="entry name" value="YgbA_NO"/>
    <property type="match status" value="1"/>
</dbReference>
<gene>
    <name evidence="2" type="ORF">B5G02_04325</name>
</gene>
<evidence type="ECO:0008006" key="4">
    <source>
        <dbReference type="Google" id="ProtNLM"/>
    </source>
</evidence>
<reference evidence="3" key="1">
    <citation type="submission" date="2017-04" db="EMBL/GenBank/DDBJ databases">
        <title>Function of individual gut microbiota members based on whole genome sequencing of pure cultures obtained from chicken caecum.</title>
        <authorList>
            <person name="Medvecky M."/>
            <person name="Cejkova D."/>
            <person name="Polansky O."/>
            <person name="Karasova D."/>
            <person name="Kubasova T."/>
            <person name="Cizek A."/>
            <person name="Rychlik I."/>
        </authorList>
    </citation>
    <scope>NUCLEOTIDE SEQUENCE [LARGE SCALE GENOMIC DNA]</scope>
    <source>
        <strain evidence="3">An5</strain>
    </source>
</reference>
<proteinExistence type="predicted"/>
<protein>
    <recommendedName>
        <fullName evidence="4">Nitrous oxide-stimulated promoter family protein</fullName>
    </recommendedName>
</protein>
<dbReference type="RefSeq" id="WP_094335326.1">
    <property type="nucleotide sequence ID" value="NZ_NFIE01000008.1"/>
</dbReference>
<name>A0A1Y3XWW7_9ACTN</name>
<dbReference type="EMBL" id="NFIE01000008">
    <property type="protein sequence ID" value="OUN88798.1"/>
    <property type="molecule type" value="Genomic_DNA"/>
</dbReference>
<dbReference type="AlphaFoldDB" id="A0A1Y3XWW7"/>
<dbReference type="Proteomes" id="UP000195781">
    <property type="component" value="Unassembled WGS sequence"/>
</dbReference>
<sequence length="124" mass="14541">MGAARNRSDSPRVRAKREREKRMVSEMIALWCRAKHGTRGGELCPECAELAAYARRRSDRCPFMEEKTFCSNCRVHCYRPAMREKIREVMRFAGPRMIFHHPVAALRHVYETRAEARRMGNEEA</sequence>
<evidence type="ECO:0000256" key="1">
    <source>
        <dbReference type="SAM" id="MobiDB-lite"/>
    </source>
</evidence>
<accession>A0A1Y3XWW7</accession>
<dbReference type="NCBIfam" id="NF007714">
    <property type="entry name" value="PRK10410.1-2"/>
    <property type="match status" value="1"/>
</dbReference>